<evidence type="ECO:0000259" key="4">
    <source>
        <dbReference type="PROSITE" id="PS50048"/>
    </source>
</evidence>
<dbReference type="SUPFAM" id="SSF57701">
    <property type="entry name" value="Zn2/Cys6 DNA-binding domain"/>
    <property type="match status" value="1"/>
</dbReference>
<feature type="region of interest" description="Disordered" evidence="3">
    <location>
        <begin position="680"/>
        <end position="708"/>
    </location>
</feature>
<dbReference type="Proteomes" id="UP000799750">
    <property type="component" value="Unassembled WGS sequence"/>
</dbReference>
<evidence type="ECO:0000313" key="6">
    <source>
        <dbReference type="Proteomes" id="UP000799750"/>
    </source>
</evidence>
<dbReference type="PROSITE" id="PS50048">
    <property type="entry name" value="ZN2_CY6_FUNGAL_2"/>
    <property type="match status" value="1"/>
</dbReference>
<dbReference type="GO" id="GO:0008270">
    <property type="term" value="F:zinc ion binding"/>
    <property type="evidence" value="ECO:0007669"/>
    <property type="project" value="InterPro"/>
</dbReference>
<protein>
    <recommendedName>
        <fullName evidence="4">Zn(2)-C6 fungal-type domain-containing protein</fullName>
    </recommendedName>
</protein>
<dbReference type="OrthoDB" id="10261408at2759"/>
<dbReference type="PANTHER" id="PTHR46910:SF25">
    <property type="entry name" value="ABC-TRANSPORTER-REGULATING TRANSCRIPTION FACTOR"/>
    <property type="match status" value="1"/>
</dbReference>
<reference evidence="5" key="1">
    <citation type="journal article" date="2020" name="Stud. Mycol.">
        <title>101 Dothideomycetes genomes: a test case for predicting lifestyles and emergence of pathogens.</title>
        <authorList>
            <person name="Haridas S."/>
            <person name="Albert R."/>
            <person name="Binder M."/>
            <person name="Bloem J."/>
            <person name="Labutti K."/>
            <person name="Salamov A."/>
            <person name="Andreopoulos B."/>
            <person name="Baker S."/>
            <person name="Barry K."/>
            <person name="Bills G."/>
            <person name="Bluhm B."/>
            <person name="Cannon C."/>
            <person name="Castanera R."/>
            <person name="Culley D."/>
            <person name="Daum C."/>
            <person name="Ezra D."/>
            <person name="Gonzalez J."/>
            <person name="Henrissat B."/>
            <person name="Kuo A."/>
            <person name="Liang C."/>
            <person name="Lipzen A."/>
            <person name="Lutzoni F."/>
            <person name="Magnuson J."/>
            <person name="Mondo S."/>
            <person name="Nolan M."/>
            <person name="Ohm R."/>
            <person name="Pangilinan J."/>
            <person name="Park H.-J."/>
            <person name="Ramirez L."/>
            <person name="Alfaro M."/>
            <person name="Sun H."/>
            <person name="Tritt A."/>
            <person name="Yoshinaga Y."/>
            <person name="Zwiers L.-H."/>
            <person name="Turgeon B."/>
            <person name="Goodwin S."/>
            <person name="Spatafora J."/>
            <person name="Crous P."/>
            <person name="Grigoriev I."/>
        </authorList>
    </citation>
    <scope>NUCLEOTIDE SEQUENCE</scope>
    <source>
        <strain evidence="5">CBS 269.34</strain>
    </source>
</reference>
<dbReference type="InterPro" id="IPR007219">
    <property type="entry name" value="XnlR_reg_dom"/>
</dbReference>
<dbReference type="InterPro" id="IPR001138">
    <property type="entry name" value="Zn2Cys6_DnaBD"/>
</dbReference>
<feature type="region of interest" description="Disordered" evidence="3">
    <location>
        <begin position="108"/>
        <end position="198"/>
    </location>
</feature>
<dbReference type="AlphaFoldDB" id="A0A6A6R9I1"/>
<accession>A0A6A6R9I1</accession>
<dbReference type="CDD" id="cd00067">
    <property type="entry name" value="GAL4"/>
    <property type="match status" value="1"/>
</dbReference>
<dbReference type="Gene3D" id="4.10.240.10">
    <property type="entry name" value="Zn(2)-C6 fungal-type DNA-binding domain"/>
    <property type="match status" value="1"/>
</dbReference>
<dbReference type="GO" id="GO:0000981">
    <property type="term" value="F:DNA-binding transcription factor activity, RNA polymerase II-specific"/>
    <property type="evidence" value="ECO:0007669"/>
    <property type="project" value="InterPro"/>
</dbReference>
<dbReference type="GO" id="GO:0003677">
    <property type="term" value="F:DNA binding"/>
    <property type="evidence" value="ECO:0007669"/>
    <property type="project" value="InterPro"/>
</dbReference>
<dbReference type="Pfam" id="PF00172">
    <property type="entry name" value="Zn_clus"/>
    <property type="match status" value="1"/>
</dbReference>
<feature type="domain" description="Zn(2)-C6 fungal-type" evidence="4">
    <location>
        <begin position="43"/>
        <end position="73"/>
    </location>
</feature>
<keyword evidence="2" id="KW-0539">Nucleus</keyword>
<proteinExistence type="predicted"/>
<feature type="compositionally biased region" description="Polar residues" evidence="3">
    <location>
        <begin position="114"/>
        <end position="125"/>
    </location>
</feature>
<keyword evidence="6" id="KW-1185">Reference proteome</keyword>
<dbReference type="GO" id="GO:0006351">
    <property type="term" value="P:DNA-templated transcription"/>
    <property type="evidence" value="ECO:0007669"/>
    <property type="project" value="InterPro"/>
</dbReference>
<dbReference type="EMBL" id="MU004182">
    <property type="protein sequence ID" value="KAF2501146.1"/>
    <property type="molecule type" value="Genomic_DNA"/>
</dbReference>
<organism evidence="5 6">
    <name type="scientific">Lophium mytilinum</name>
    <dbReference type="NCBI Taxonomy" id="390894"/>
    <lineage>
        <taxon>Eukaryota</taxon>
        <taxon>Fungi</taxon>
        <taxon>Dikarya</taxon>
        <taxon>Ascomycota</taxon>
        <taxon>Pezizomycotina</taxon>
        <taxon>Dothideomycetes</taxon>
        <taxon>Pleosporomycetidae</taxon>
        <taxon>Mytilinidiales</taxon>
        <taxon>Mytilinidiaceae</taxon>
        <taxon>Lophium</taxon>
    </lineage>
</organism>
<dbReference type="SMART" id="SM00066">
    <property type="entry name" value="GAL4"/>
    <property type="match status" value="1"/>
</dbReference>
<dbReference type="InterPro" id="IPR050987">
    <property type="entry name" value="AtrR-like"/>
</dbReference>
<evidence type="ECO:0000256" key="3">
    <source>
        <dbReference type="SAM" id="MobiDB-lite"/>
    </source>
</evidence>
<name>A0A6A6R9I1_9PEZI</name>
<evidence type="ECO:0000256" key="1">
    <source>
        <dbReference type="ARBA" id="ARBA00022723"/>
    </source>
</evidence>
<dbReference type="InterPro" id="IPR036864">
    <property type="entry name" value="Zn2-C6_fun-type_DNA-bd_sf"/>
</dbReference>
<dbReference type="CDD" id="cd12148">
    <property type="entry name" value="fungal_TF_MHR"/>
    <property type="match status" value="1"/>
</dbReference>
<evidence type="ECO:0000256" key="2">
    <source>
        <dbReference type="ARBA" id="ARBA00023242"/>
    </source>
</evidence>
<dbReference type="Pfam" id="PF04082">
    <property type="entry name" value="Fungal_trans"/>
    <property type="match status" value="1"/>
</dbReference>
<sequence length="774" mass="85732">MSMRQFMSTFDCPSRPQTVQAQQLVPTSKIMEQRTKRKRVAKACCTCQAKKIKCDGKQPACSNCSDRTVECTYVESQKKRGPPRRIPAISNHLSRLEQRLLRMESLLDGDDYRTSPSPGLSQTGSDPVIADGANDSVDATIRVAPSADRVSGENNSAGSLSGVPEDLHLPHPSSDTEPQFQSSQFLPNIPGSDTQSTIASIPDTVTSVPDTIDPEFAPPVQWIMDKAEEKQAFQSGFTAHVLSNATTPKWLDFLSVGLRGPVHASLPPKDETLRLVEVFFRCHNRYFPLYDYASFMSLAQQEFSGQPDKRVGWWASLHSVIAVGIRLQNPADTTRESTAQAWRYMHNALSVLTELMMRSNDLLSAQALLCMAVFTRGNGEPQASAMLVSCALRLLQILGLRQGKATTECDVVDTRQINRALWFAYMLDNENSMVSTLPLIQTPGNLNIELPAEEPPDGLGIIPLDDGHSTFNLFRVMSELSVIASKVFQELYSSNGRKRPEHEIVKAMGDMEQQLEEWKASIDIDFQPEYEINTSDPYLRHYVQVLHFQYYTCLSNIHFAALTLRRSTNDSSFQNQIISSRATYFSCLRSILRMSRGIAVDMPAFVWRTLCYPVLASMALFVGIRDDPNAPRALTDVALLDSLANLFSKMKDPDVGSVGQLRRLFLELGRLSREIVTKAQNTSRGNKWTGPGKDSEDPPSIASGIQHDGVPDGISGGGTFPVSFPGLGPGFGSSLPAAFLDSQVDFPNCLPMWNSEAFQITDDFPMDMPLQSYN</sequence>
<keyword evidence="1" id="KW-0479">Metal-binding</keyword>
<dbReference type="PANTHER" id="PTHR46910">
    <property type="entry name" value="TRANSCRIPTION FACTOR PDR1"/>
    <property type="match status" value="1"/>
</dbReference>
<dbReference type="SMART" id="SM00906">
    <property type="entry name" value="Fungal_trans"/>
    <property type="match status" value="1"/>
</dbReference>
<evidence type="ECO:0000313" key="5">
    <source>
        <dbReference type="EMBL" id="KAF2501146.1"/>
    </source>
</evidence>
<gene>
    <name evidence="5" type="ORF">BU16DRAFT_577365</name>
</gene>
<feature type="compositionally biased region" description="Polar residues" evidence="3">
    <location>
        <begin position="173"/>
        <end position="198"/>
    </location>
</feature>